<feature type="domain" description="Protein kinase" evidence="16">
    <location>
        <begin position="467"/>
        <end position="753"/>
    </location>
</feature>
<evidence type="ECO:0000256" key="11">
    <source>
        <dbReference type="ARBA" id="ARBA00047899"/>
    </source>
</evidence>
<dbReference type="InterPro" id="IPR001480">
    <property type="entry name" value="Bulb-type_lectin_dom"/>
</dbReference>
<organism evidence="18 19">
    <name type="scientific">Erythroxylum novogranatense</name>
    <dbReference type="NCBI Taxonomy" id="1862640"/>
    <lineage>
        <taxon>Eukaryota</taxon>
        <taxon>Viridiplantae</taxon>
        <taxon>Streptophyta</taxon>
        <taxon>Embryophyta</taxon>
        <taxon>Tracheophyta</taxon>
        <taxon>Spermatophyta</taxon>
        <taxon>Magnoliopsida</taxon>
        <taxon>eudicotyledons</taxon>
        <taxon>Gunneridae</taxon>
        <taxon>Pentapetalae</taxon>
        <taxon>rosids</taxon>
        <taxon>fabids</taxon>
        <taxon>Malpighiales</taxon>
        <taxon>Erythroxylaceae</taxon>
        <taxon>Erythroxylum</taxon>
    </lineage>
</organism>
<dbReference type="SMART" id="SM00108">
    <property type="entry name" value="B_lectin"/>
    <property type="match status" value="1"/>
</dbReference>
<evidence type="ECO:0000259" key="16">
    <source>
        <dbReference type="PROSITE" id="PS50011"/>
    </source>
</evidence>
<keyword evidence="14" id="KW-0472">Membrane</keyword>
<dbReference type="Gene3D" id="3.30.200.20">
    <property type="entry name" value="Phosphorylase Kinase, domain 1"/>
    <property type="match status" value="1"/>
</dbReference>
<dbReference type="SUPFAM" id="SSF56112">
    <property type="entry name" value="Protein kinase-like (PK-like)"/>
    <property type="match status" value="1"/>
</dbReference>
<evidence type="ECO:0000256" key="4">
    <source>
        <dbReference type="ARBA" id="ARBA00022679"/>
    </source>
</evidence>
<evidence type="ECO:0000256" key="2">
    <source>
        <dbReference type="ARBA" id="ARBA00022475"/>
    </source>
</evidence>
<evidence type="ECO:0000259" key="17">
    <source>
        <dbReference type="PROSITE" id="PS50927"/>
    </source>
</evidence>
<feature type="domain" description="Bulb-type lectin" evidence="17">
    <location>
        <begin position="31"/>
        <end position="147"/>
    </location>
</feature>
<dbReference type="InterPro" id="IPR000719">
    <property type="entry name" value="Prot_kinase_dom"/>
</dbReference>
<dbReference type="InterPro" id="IPR001245">
    <property type="entry name" value="Ser-Thr/Tyr_kinase_cat_dom"/>
</dbReference>
<evidence type="ECO:0000256" key="15">
    <source>
        <dbReference type="SAM" id="SignalP"/>
    </source>
</evidence>
<dbReference type="InterPro" id="IPR036426">
    <property type="entry name" value="Bulb-type_lectin_dom_sf"/>
</dbReference>
<keyword evidence="19" id="KW-1185">Reference proteome</keyword>
<dbReference type="SUPFAM" id="SSF51110">
    <property type="entry name" value="alpha-D-mannose-specific plant lectins"/>
    <property type="match status" value="1"/>
</dbReference>
<keyword evidence="14" id="KW-0812">Transmembrane</keyword>
<dbReference type="PIRSF" id="PIRSF000641">
    <property type="entry name" value="SRK"/>
    <property type="match status" value="1"/>
</dbReference>
<keyword evidence="5 15" id="KW-0732">Signal</keyword>
<feature type="signal peptide" evidence="15">
    <location>
        <begin position="1"/>
        <end position="30"/>
    </location>
</feature>
<evidence type="ECO:0000256" key="9">
    <source>
        <dbReference type="ARBA" id="ARBA00023157"/>
    </source>
</evidence>
<keyword evidence="6 13" id="KW-0547">Nucleotide-binding</keyword>
<dbReference type="PROSITE" id="PS50011">
    <property type="entry name" value="PROTEIN_KINASE_DOM"/>
    <property type="match status" value="1"/>
</dbReference>
<evidence type="ECO:0000256" key="8">
    <source>
        <dbReference type="ARBA" id="ARBA00022840"/>
    </source>
</evidence>
<dbReference type="FunFam" id="3.30.200.20:FF:000195">
    <property type="entry name" value="G-type lectin S-receptor-like serine/threonine-protein kinase"/>
    <property type="match status" value="1"/>
</dbReference>
<sequence length="787" mass="88741">MACNPGIFVSYAALLLLLCIFSYCVSEASTTDTLNPGDRLNSSDRLVSPNELFELRFDGNFLGIFSGRDYSGHPVWLANRNPTFANDTGVLTLDASGNLRIVLTNGSLIQTIYPGNESATNATAALLDSGNLVLKEANSMQVLWQSFDHPTDTLLPGMKLGINYKTGEILSLTSWLRADNASPGAFTMEWEPSEEQLIIKRRGRRFWSSGKRCENMFLDEFNLNYNFTNQSSADESYVSYSLLVGEFTPEDRRNFSIWRLGYDGSTCRMVTNGQLCSTYGQLCDGNSTENGCAKWEGPECRRDGDKFRKRITNIRPDLTSFYDDTFKNLSFADCKELCWKDCNCSGVNDWNIGLPFGCRLYHGPFNYDDLTGDEQIFYAIIPGPAPDHKANMTGVWIAIAVSTTVIVALMGIFLYLRWRRLRLEEKFLKELMTSDRPSDANELENGGNRNNLQVYSAAEIKTATNSFSLANKLGEGGFGPVYKGKFAQGQEIAVKRLSRRSGQGLVEFKNELILIAKLQHSNLVRLLGFCVQGEERMLVYEYLPNKSLDFFIFGDQSKRELLDWNKRFSIIEGIAQGLLYLHKYSRLRIIHRDLKASNILLDKYMNPKISDFGMARIFRPEEPEANTIRVVGTYGYMPPEYAMEGIFSVKSDVYSFGVLVLEVVSGKKIRNSYDSNRVLNLVGFAWELWKVDPLKLVDLAIMESIVKDQVLKCINVSLLCVEHNPFDRPTMSDVLSMLASDVNQLPSPKQPAFYNVERNSVIENSTKEQIQVSCSANQMSLTEMVGR</sequence>
<dbReference type="Gene3D" id="1.10.510.10">
    <property type="entry name" value="Transferase(Phosphotransferase) domain 1"/>
    <property type="match status" value="1"/>
</dbReference>
<evidence type="ECO:0000313" key="18">
    <source>
        <dbReference type="EMBL" id="KAJ8749117.1"/>
    </source>
</evidence>
<evidence type="ECO:0000313" key="19">
    <source>
        <dbReference type="Proteomes" id="UP001159364"/>
    </source>
</evidence>
<dbReference type="Gene3D" id="2.90.10.10">
    <property type="entry name" value="Bulb-type lectin domain"/>
    <property type="match status" value="1"/>
</dbReference>
<comment type="catalytic activity">
    <reaction evidence="12 13">
        <text>L-seryl-[protein] + ATP = O-phospho-L-seryl-[protein] + ADP + H(+)</text>
        <dbReference type="Rhea" id="RHEA:17989"/>
        <dbReference type="Rhea" id="RHEA-COMP:9863"/>
        <dbReference type="Rhea" id="RHEA-COMP:11604"/>
        <dbReference type="ChEBI" id="CHEBI:15378"/>
        <dbReference type="ChEBI" id="CHEBI:29999"/>
        <dbReference type="ChEBI" id="CHEBI:30616"/>
        <dbReference type="ChEBI" id="CHEBI:83421"/>
        <dbReference type="ChEBI" id="CHEBI:456216"/>
        <dbReference type="EC" id="2.7.11.1"/>
    </reaction>
</comment>
<dbReference type="InterPro" id="IPR024171">
    <property type="entry name" value="SRK-like_kinase"/>
</dbReference>
<dbReference type="InterPro" id="IPR011009">
    <property type="entry name" value="Kinase-like_dom_sf"/>
</dbReference>
<dbReference type="Pfam" id="PF07714">
    <property type="entry name" value="PK_Tyr_Ser-Thr"/>
    <property type="match status" value="1"/>
</dbReference>
<reference evidence="18 19" key="1">
    <citation type="submission" date="2021-09" db="EMBL/GenBank/DDBJ databases">
        <title>Genomic insights and catalytic innovation underlie evolution of tropane alkaloids biosynthesis.</title>
        <authorList>
            <person name="Wang Y.-J."/>
            <person name="Tian T."/>
            <person name="Huang J.-P."/>
            <person name="Huang S.-X."/>
        </authorList>
    </citation>
    <scope>NUCLEOTIDE SEQUENCE [LARGE SCALE GENOMIC DNA]</scope>
    <source>
        <strain evidence="18">KIB-2018</strain>
        <tissue evidence="18">Leaf</tissue>
    </source>
</reference>
<dbReference type="PROSITE" id="PS50927">
    <property type="entry name" value="BULB_LECTIN"/>
    <property type="match status" value="1"/>
</dbReference>
<dbReference type="AlphaFoldDB" id="A0AAV8SAG2"/>
<keyword evidence="2" id="KW-1003">Cell membrane</keyword>
<dbReference type="PROSITE" id="PS00108">
    <property type="entry name" value="PROTEIN_KINASE_ST"/>
    <property type="match status" value="1"/>
</dbReference>
<comment type="similarity">
    <text evidence="13">Belongs to the protein kinase superfamily. Ser/Thr protein kinase family.</text>
</comment>
<dbReference type="SMART" id="SM00220">
    <property type="entry name" value="S_TKc"/>
    <property type="match status" value="1"/>
</dbReference>
<dbReference type="FunFam" id="1.10.510.10:FF:000060">
    <property type="entry name" value="G-type lectin S-receptor-like serine/threonine-protein kinase"/>
    <property type="match status" value="1"/>
</dbReference>
<comment type="subcellular location">
    <subcellularLocation>
        <location evidence="1">Cell membrane</location>
        <topology evidence="1">Single-pass type I membrane protein</topology>
    </subcellularLocation>
</comment>
<feature type="transmembrane region" description="Helical" evidence="14">
    <location>
        <begin position="395"/>
        <end position="416"/>
    </location>
</feature>
<proteinExistence type="inferred from homology"/>
<accession>A0AAV8SAG2</accession>
<dbReference type="EMBL" id="JAIWQS010000012">
    <property type="protein sequence ID" value="KAJ8749117.1"/>
    <property type="molecule type" value="Genomic_DNA"/>
</dbReference>
<evidence type="ECO:0000256" key="1">
    <source>
        <dbReference type="ARBA" id="ARBA00004251"/>
    </source>
</evidence>
<comment type="caution">
    <text evidence="18">The sequence shown here is derived from an EMBL/GenBank/DDBJ whole genome shotgun (WGS) entry which is preliminary data.</text>
</comment>
<evidence type="ECO:0000256" key="13">
    <source>
        <dbReference type="PIRNR" id="PIRNR000641"/>
    </source>
</evidence>
<protein>
    <recommendedName>
        <fullName evidence="13">Receptor-like serine/threonine-protein kinase</fullName>
        <ecNumber evidence="13">2.7.11.1</ecNumber>
    </recommendedName>
</protein>
<comment type="catalytic activity">
    <reaction evidence="11 13">
        <text>L-threonyl-[protein] + ATP = O-phospho-L-threonyl-[protein] + ADP + H(+)</text>
        <dbReference type="Rhea" id="RHEA:46608"/>
        <dbReference type="Rhea" id="RHEA-COMP:11060"/>
        <dbReference type="Rhea" id="RHEA-COMP:11605"/>
        <dbReference type="ChEBI" id="CHEBI:15378"/>
        <dbReference type="ChEBI" id="CHEBI:30013"/>
        <dbReference type="ChEBI" id="CHEBI:30616"/>
        <dbReference type="ChEBI" id="CHEBI:61977"/>
        <dbReference type="ChEBI" id="CHEBI:456216"/>
        <dbReference type="EC" id="2.7.11.1"/>
    </reaction>
</comment>
<keyword evidence="8 13" id="KW-0067">ATP-binding</keyword>
<keyword evidence="7 13" id="KW-0418">Kinase</keyword>
<keyword evidence="3 13" id="KW-0723">Serine/threonine-protein kinase</keyword>
<dbReference type="Pfam" id="PF01453">
    <property type="entry name" value="B_lectin"/>
    <property type="match status" value="1"/>
</dbReference>
<dbReference type="EC" id="2.7.11.1" evidence="13"/>
<dbReference type="GO" id="GO:0005886">
    <property type="term" value="C:plasma membrane"/>
    <property type="evidence" value="ECO:0007669"/>
    <property type="project" value="UniProtKB-SubCell"/>
</dbReference>
<evidence type="ECO:0000256" key="6">
    <source>
        <dbReference type="ARBA" id="ARBA00022741"/>
    </source>
</evidence>
<dbReference type="InterPro" id="IPR008271">
    <property type="entry name" value="Ser/Thr_kinase_AS"/>
</dbReference>
<feature type="chain" id="PRO_5043597235" description="Receptor-like serine/threonine-protein kinase" evidence="15">
    <location>
        <begin position="31"/>
        <end position="787"/>
    </location>
</feature>
<keyword evidence="9" id="KW-1015">Disulfide bond</keyword>
<evidence type="ECO:0000256" key="14">
    <source>
        <dbReference type="SAM" id="Phobius"/>
    </source>
</evidence>
<dbReference type="GO" id="GO:0005524">
    <property type="term" value="F:ATP binding"/>
    <property type="evidence" value="ECO:0007669"/>
    <property type="project" value="UniProtKB-KW"/>
</dbReference>
<keyword evidence="14" id="KW-1133">Transmembrane helix</keyword>
<dbReference type="PANTHER" id="PTHR27002">
    <property type="entry name" value="RECEPTOR-LIKE SERINE/THREONINE-PROTEIN KINASE SD1-8"/>
    <property type="match status" value="1"/>
</dbReference>
<evidence type="ECO:0000256" key="3">
    <source>
        <dbReference type="ARBA" id="ARBA00022527"/>
    </source>
</evidence>
<evidence type="ECO:0000256" key="5">
    <source>
        <dbReference type="ARBA" id="ARBA00022729"/>
    </source>
</evidence>
<evidence type="ECO:0000256" key="7">
    <source>
        <dbReference type="ARBA" id="ARBA00022777"/>
    </source>
</evidence>
<dbReference type="Proteomes" id="UP001159364">
    <property type="component" value="Linkage Group LG12"/>
</dbReference>
<keyword evidence="10" id="KW-0325">Glycoprotein</keyword>
<dbReference type="PANTHER" id="PTHR27002:SF1063">
    <property type="entry name" value="RECEPTOR-LIKE SERINE_THREONINE-PROTEIN KINASE"/>
    <property type="match status" value="1"/>
</dbReference>
<dbReference type="CDD" id="cd14066">
    <property type="entry name" value="STKc_IRAK"/>
    <property type="match status" value="1"/>
</dbReference>
<gene>
    <name evidence="18" type="ORF">K2173_013724</name>
</gene>
<evidence type="ECO:0000256" key="12">
    <source>
        <dbReference type="ARBA" id="ARBA00048679"/>
    </source>
</evidence>
<keyword evidence="4 13" id="KW-0808">Transferase</keyword>
<evidence type="ECO:0000256" key="10">
    <source>
        <dbReference type="ARBA" id="ARBA00023180"/>
    </source>
</evidence>
<dbReference type="GO" id="GO:0004674">
    <property type="term" value="F:protein serine/threonine kinase activity"/>
    <property type="evidence" value="ECO:0007669"/>
    <property type="project" value="UniProtKB-KW"/>
</dbReference>
<name>A0AAV8SAG2_9ROSI</name>